<comment type="similarity">
    <text evidence="1">Belongs to the glycosyl hydrolase 13 family.</text>
</comment>
<dbReference type="InterPro" id="IPR017853">
    <property type="entry name" value="GH"/>
</dbReference>
<dbReference type="Proteomes" id="UP000711995">
    <property type="component" value="Unassembled WGS sequence"/>
</dbReference>
<dbReference type="Gene3D" id="3.90.400.10">
    <property type="entry name" value="Oligo-1,6-glucosidase, Domain 2"/>
    <property type="match status" value="1"/>
</dbReference>
<sequence>MNHLENKIIYQVYPKSFKDSNHDGVGDLQGIIEKLEYLSDLGIDYLWLSPINTSPQHDNGYDISDYYSIDPAFGSLQDYQQLIQEAKQWNIKIMMDLVLNHTSIEHQWFQKAIAGDTYYQNFYFFRDQPTDDQSIFGGSAWQFIPSINQYYLCFFDKTQADLNWDNPDLRNELFNMINYWIDFGVEAFRLDVIEYISKDIDQHIFLRGPRLLEYIRELSLETFKNQFLTVGECWQPSLHHTQQICHEDGLFQAFHFEDITHTHNPDKWNLSPFDLNKLMTIMEKWQNNYTGTPAWAMNNHDNPRLISLWLNDTQYRYESATLLISLYCMLRGNLYLFQGEEIGMTNAYQSHISWYNDIETLNAYKEMKARHLQPDDILSRIMKVSRDNARVGFPWNNQEHGGFSSVTPWLGASHNYLSINVDNDLNQNSRSIYQYYQNILTLRKKFYPSIIGSTIFKEHQGIMTIEYPDYTFYGNFTDKQQRLSLPIHSVLISNYEQFSFDTILPYQTIIYKHSSGEALK</sequence>
<dbReference type="SUPFAM" id="SSF51445">
    <property type="entry name" value="(Trans)glycosidases"/>
    <property type="match status" value="1"/>
</dbReference>
<dbReference type="InterPro" id="IPR006047">
    <property type="entry name" value="GH13_cat_dom"/>
</dbReference>
<organism evidence="3 4">
    <name type="scientific">Entomospira entomophila</name>
    <dbReference type="NCBI Taxonomy" id="2719988"/>
    <lineage>
        <taxon>Bacteria</taxon>
        <taxon>Pseudomonadati</taxon>
        <taxon>Spirochaetota</taxon>
        <taxon>Spirochaetia</taxon>
        <taxon>Spirochaetales</taxon>
        <taxon>Spirochaetaceae</taxon>
        <taxon>Entomospira</taxon>
    </lineage>
</organism>
<evidence type="ECO:0000313" key="3">
    <source>
        <dbReference type="EMBL" id="NIZ40390.1"/>
    </source>
</evidence>
<dbReference type="Pfam" id="PF00128">
    <property type="entry name" value="Alpha-amylase"/>
    <property type="match status" value="1"/>
</dbReference>
<dbReference type="GO" id="GO:0004556">
    <property type="term" value="F:alpha-amylase activity"/>
    <property type="evidence" value="ECO:0007669"/>
    <property type="project" value="TreeGrafter"/>
</dbReference>
<dbReference type="GO" id="GO:0009313">
    <property type="term" value="P:oligosaccharide catabolic process"/>
    <property type="evidence" value="ECO:0007669"/>
    <property type="project" value="TreeGrafter"/>
</dbReference>
<keyword evidence="4" id="KW-1185">Reference proteome</keyword>
<protein>
    <recommendedName>
        <fullName evidence="2">Glycosyl hydrolase family 13 catalytic domain-containing protein</fullName>
    </recommendedName>
</protein>
<dbReference type="EMBL" id="JAATLJ010000001">
    <property type="protein sequence ID" value="NIZ40390.1"/>
    <property type="molecule type" value="Genomic_DNA"/>
</dbReference>
<dbReference type="Gene3D" id="3.20.20.80">
    <property type="entry name" value="Glycosidases"/>
    <property type="match status" value="1"/>
</dbReference>
<feature type="domain" description="Glycosyl hydrolase family 13 catalytic" evidence="2">
    <location>
        <begin position="11"/>
        <end position="390"/>
    </location>
</feature>
<dbReference type="AlphaFoldDB" id="A0A968G9P3"/>
<name>A0A968G9P3_9SPIO</name>
<dbReference type="SMART" id="SM00642">
    <property type="entry name" value="Aamy"/>
    <property type="match status" value="1"/>
</dbReference>
<reference evidence="3 4" key="1">
    <citation type="submission" date="2020-03" db="EMBL/GenBank/DDBJ databases">
        <title>Spirochaetal bacteria isolated from arthropods constitute a novel genus Entomospira genus novum within the order Spirochaetales.</title>
        <authorList>
            <person name="Grana-Miraglia L."/>
            <person name="Sikutova S."/>
            <person name="Fingerle V."/>
            <person name="Sing A."/>
            <person name="Castillo-Ramirez S."/>
            <person name="Margos G."/>
            <person name="Rudolf I."/>
        </authorList>
    </citation>
    <scope>NUCLEOTIDE SEQUENCE [LARGE SCALE GENOMIC DNA]</scope>
    <source>
        <strain evidence="3 4">BR193</strain>
    </source>
</reference>
<accession>A0A968G9P3</accession>
<comment type="caution">
    <text evidence="3">The sequence shown here is derived from an EMBL/GenBank/DDBJ whole genome shotgun (WGS) entry which is preliminary data.</text>
</comment>
<dbReference type="RefSeq" id="WP_167699990.1">
    <property type="nucleotide sequence ID" value="NZ_CP118174.1"/>
</dbReference>
<dbReference type="PANTHER" id="PTHR10357:SF179">
    <property type="entry name" value="NEUTRAL AND BASIC AMINO ACID TRANSPORT PROTEIN RBAT"/>
    <property type="match status" value="1"/>
</dbReference>
<proteinExistence type="inferred from homology"/>
<gene>
    <name evidence="3" type="ORF">HCT14_02530</name>
</gene>
<dbReference type="PANTHER" id="PTHR10357">
    <property type="entry name" value="ALPHA-AMYLASE FAMILY MEMBER"/>
    <property type="match status" value="1"/>
</dbReference>
<dbReference type="InterPro" id="IPR045857">
    <property type="entry name" value="O16G_dom_2"/>
</dbReference>
<evidence type="ECO:0000313" key="4">
    <source>
        <dbReference type="Proteomes" id="UP000711995"/>
    </source>
</evidence>
<evidence type="ECO:0000259" key="2">
    <source>
        <dbReference type="SMART" id="SM00642"/>
    </source>
</evidence>
<evidence type="ECO:0000256" key="1">
    <source>
        <dbReference type="ARBA" id="ARBA00008061"/>
    </source>
</evidence>